<evidence type="ECO:0000313" key="2">
    <source>
        <dbReference type="EMBL" id="KIK77351.1"/>
    </source>
</evidence>
<evidence type="ECO:0000256" key="1">
    <source>
        <dbReference type="SAM" id="Phobius"/>
    </source>
</evidence>
<gene>
    <name evidence="2" type="ORF">PAXRUDRAFT_17564</name>
</gene>
<dbReference type="AlphaFoldDB" id="A0A0D0D1C0"/>
<keyword evidence="3" id="KW-1185">Reference proteome</keyword>
<organism evidence="2 3">
    <name type="scientific">Paxillus rubicundulus Ve08.2h10</name>
    <dbReference type="NCBI Taxonomy" id="930991"/>
    <lineage>
        <taxon>Eukaryota</taxon>
        <taxon>Fungi</taxon>
        <taxon>Dikarya</taxon>
        <taxon>Basidiomycota</taxon>
        <taxon>Agaricomycotina</taxon>
        <taxon>Agaricomycetes</taxon>
        <taxon>Agaricomycetidae</taxon>
        <taxon>Boletales</taxon>
        <taxon>Paxilineae</taxon>
        <taxon>Paxillaceae</taxon>
        <taxon>Paxillus</taxon>
    </lineage>
</organism>
<dbReference type="EMBL" id="KN827029">
    <property type="protein sequence ID" value="KIK77351.1"/>
    <property type="molecule type" value="Genomic_DNA"/>
</dbReference>
<reference evidence="2 3" key="1">
    <citation type="submission" date="2014-04" db="EMBL/GenBank/DDBJ databases">
        <authorList>
            <consortium name="DOE Joint Genome Institute"/>
            <person name="Kuo A."/>
            <person name="Kohler A."/>
            <person name="Jargeat P."/>
            <person name="Nagy L.G."/>
            <person name="Floudas D."/>
            <person name="Copeland A."/>
            <person name="Barry K.W."/>
            <person name="Cichocki N."/>
            <person name="Veneault-Fourrey C."/>
            <person name="LaButti K."/>
            <person name="Lindquist E.A."/>
            <person name="Lipzen A."/>
            <person name="Lundell T."/>
            <person name="Morin E."/>
            <person name="Murat C."/>
            <person name="Sun H."/>
            <person name="Tunlid A."/>
            <person name="Henrissat B."/>
            <person name="Grigoriev I.V."/>
            <person name="Hibbett D.S."/>
            <person name="Martin F."/>
            <person name="Nordberg H.P."/>
            <person name="Cantor M.N."/>
            <person name="Hua S.X."/>
        </authorList>
    </citation>
    <scope>NUCLEOTIDE SEQUENCE [LARGE SCALE GENOMIC DNA]</scope>
    <source>
        <strain evidence="2 3">Ve08.2h10</strain>
    </source>
</reference>
<proteinExistence type="predicted"/>
<keyword evidence="1" id="KW-0812">Transmembrane</keyword>
<feature type="transmembrane region" description="Helical" evidence="1">
    <location>
        <begin position="20"/>
        <end position="38"/>
    </location>
</feature>
<reference evidence="3" key="2">
    <citation type="submission" date="2015-01" db="EMBL/GenBank/DDBJ databases">
        <title>Evolutionary Origins and Diversification of the Mycorrhizal Mutualists.</title>
        <authorList>
            <consortium name="DOE Joint Genome Institute"/>
            <consortium name="Mycorrhizal Genomics Consortium"/>
            <person name="Kohler A."/>
            <person name="Kuo A."/>
            <person name="Nagy L.G."/>
            <person name="Floudas D."/>
            <person name="Copeland A."/>
            <person name="Barry K.W."/>
            <person name="Cichocki N."/>
            <person name="Veneault-Fourrey C."/>
            <person name="LaButti K."/>
            <person name="Lindquist E.A."/>
            <person name="Lipzen A."/>
            <person name="Lundell T."/>
            <person name="Morin E."/>
            <person name="Murat C."/>
            <person name="Riley R."/>
            <person name="Ohm R."/>
            <person name="Sun H."/>
            <person name="Tunlid A."/>
            <person name="Henrissat B."/>
            <person name="Grigoriev I.V."/>
            <person name="Hibbett D.S."/>
            <person name="Martin F."/>
        </authorList>
    </citation>
    <scope>NUCLEOTIDE SEQUENCE [LARGE SCALE GENOMIC DNA]</scope>
    <source>
        <strain evidence="3">Ve08.2h10</strain>
    </source>
</reference>
<evidence type="ECO:0000313" key="3">
    <source>
        <dbReference type="Proteomes" id="UP000054538"/>
    </source>
</evidence>
<dbReference type="HOGENOM" id="CLU_1001509_0_0_1"/>
<accession>A0A0D0D1C0</accession>
<name>A0A0D0D1C0_9AGAM</name>
<sequence>MARDLFKTQLLINARFHSAAIWIHPNQSICQIIWVMVFGKGILSGKKKGGLMGQGQKLGMLGSSAGLISVAVTFAWYLLSNDCELATVGEESSLTYQDNFEYFFELLSNPEKQEWALEVMNFINEGVWNKPHQPSANATPHTSATAKTPLWESNILAQLNGPLTQSQQHTPPHNPCCNSELMDTADGGVFPLQFPEELLQHQLHSSYPRHNLIQTQPSISTHHTNSRELSAAARHGGRVVTILAVDSEDQMGRDVGQAQEATLGPTKGHQNPHVLARP</sequence>
<feature type="transmembrane region" description="Helical" evidence="1">
    <location>
        <begin position="58"/>
        <end position="79"/>
    </location>
</feature>
<keyword evidence="1" id="KW-1133">Transmembrane helix</keyword>
<protein>
    <submittedName>
        <fullName evidence="2">Uncharacterized protein</fullName>
    </submittedName>
</protein>
<keyword evidence="1" id="KW-0472">Membrane</keyword>
<dbReference type="InParanoid" id="A0A0D0D1C0"/>
<dbReference type="Proteomes" id="UP000054538">
    <property type="component" value="Unassembled WGS sequence"/>
</dbReference>